<dbReference type="CDD" id="cd06225">
    <property type="entry name" value="HAMP"/>
    <property type="match status" value="1"/>
</dbReference>
<keyword evidence="9" id="KW-0175">Coiled coil</keyword>
<comment type="subcellular location">
    <subcellularLocation>
        <location evidence="1">Membrane</location>
        <topology evidence="1">Multi-pass membrane protein</topology>
    </subcellularLocation>
</comment>
<dbReference type="PANTHER" id="PTHR32089:SF120">
    <property type="entry name" value="METHYL-ACCEPTING CHEMOTAXIS PROTEIN TLPQ"/>
    <property type="match status" value="1"/>
</dbReference>
<accession>A0A831QYR4</accession>
<dbReference type="PROSITE" id="PS50111">
    <property type="entry name" value="CHEMOTAXIS_TRANSDUC_2"/>
    <property type="match status" value="1"/>
</dbReference>
<keyword evidence="3 10" id="KW-0812">Transmembrane</keyword>
<evidence type="ECO:0000256" key="7">
    <source>
        <dbReference type="ARBA" id="ARBA00029447"/>
    </source>
</evidence>
<evidence type="ECO:0000256" key="4">
    <source>
        <dbReference type="ARBA" id="ARBA00022989"/>
    </source>
</evidence>
<evidence type="ECO:0000256" key="9">
    <source>
        <dbReference type="SAM" id="Coils"/>
    </source>
</evidence>
<reference evidence="13" key="1">
    <citation type="journal article" date="2020" name="mSystems">
        <title>Genome- and Community-Level Interaction Insights into Carbon Utilization and Element Cycling Functions of Hydrothermarchaeota in Hydrothermal Sediment.</title>
        <authorList>
            <person name="Zhou Z."/>
            <person name="Liu Y."/>
            <person name="Xu W."/>
            <person name="Pan J."/>
            <person name="Luo Z.H."/>
            <person name="Li M."/>
        </authorList>
    </citation>
    <scope>NUCLEOTIDE SEQUENCE [LARGE SCALE GENOMIC DNA]</scope>
    <source>
        <strain evidence="13">HyVt-357</strain>
    </source>
</reference>
<dbReference type="PRINTS" id="PR00260">
    <property type="entry name" value="CHEMTRNSDUCR"/>
</dbReference>
<keyword evidence="2" id="KW-0145">Chemotaxis</keyword>
<dbReference type="SUPFAM" id="SSF58104">
    <property type="entry name" value="Methyl-accepting chemotaxis protein (MCP) signaling domain"/>
    <property type="match status" value="1"/>
</dbReference>
<evidence type="ECO:0000256" key="8">
    <source>
        <dbReference type="PROSITE-ProRule" id="PRU00284"/>
    </source>
</evidence>
<keyword evidence="4 10" id="KW-1133">Transmembrane helix</keyword>
<dbReference type="Proteomes" id="UP000885748">
    <property type="component" value="Unassembled WGS sequence"/>
</dbReference>
<keyword evidence="5 10" id="KW-0472">Membrane</keyword>
<dbReference type="PANTHER" id="PTHR32089">
    <property type="entry name" value="METHYL-ACCEPTING CHEMOTAXIS PROTEIN MCPB"/>
    <property type="match status" value="1"/>
</dbReference>
<feature type="transmembrane region" description="Helical" evidence="10">
    <location>
        <begin position="192"/>
        <end position="210"/>
    </location>
</feature>
<proteinExistence type="inferred from homology"/>
<protein>
    <submittedName>
        <fullName evidence="13">Methyl-accepting chemotaxis protein</fullName>
    </submittedName>
</protein>
<evidence type="ECO:0000256" key="2">
    <source>
        <dbReference type="ARBA" id="ARBA00022500"/>
    </source>
</evidence>
<feature type="coiled-coil region" evidence="9">
    <location>
        <begin position="340"/>
        <end position="367"/>
    </location>
</feature>
<comment type="caution">
    <text evidence="13">The sequence shown here is derived from an EMBL/GenBank/DDBJ whole genome shotgun (WGS) entry which is preliminary data.</text>
</comment>
<dbReference type="InterPro" id="IPR003660">
    <property type="entry name" value="HAMP_dom"/>
</dbReference>
<evidence type="ECO:0000313" key="13">
    <source>
        <dbReference type="EMBL" id="HEA51007.1"/>
    </source>
</evidence>
<dbReference type="EMBL" id="DRGY01000010">
    <property type="protein sequence ID" value="HEA51007.1"/>
    <property type="molecule type" value="Genomic_DNA"/>
</dbReference>
<dbReference type="PROSITE" id="PS50885">
    <property type="entry name" value="HAMP"/>
    <property type="match status" value="1"/>
</dbReference>
<name>A0A831QYR4_9GAMM</name>
<evidence type="ECO:0000259" key="11">
    <source>
        <dbReference type="PROSITE" id="PS50111"/>
    </source>
</evidence>
<dbReference type="AlphaFoldDB" id="A0A831QYR4"/>
<dbReference type="GO" id="GO:0004888">
    <property type="term" value="F:transmembrane signaling receptor activity"/>
    <property type="evidence" value="ECO:0007669"/>
    <property type="project" value="InterPro"/>
</dbReference>
<sequence length="542" mass="57887">MFRLITSSIRNKMLLTTGLGTALVVTAAMIAMATAWQSIQSYQNLLSHDVVNERQVTQLGHQLELQLADWNQILLLGADPGRRDFEESFWSRGETLITHAQTLVGDLSDPESVDLLEQFIAAHKKMSDGYRDGLEFFYDTGFNAISAYAVVQGLSTQSQETVESLLAHMEKRTSALANATQTSTARNLKACVAAIAGSIVIAFIIFLMLLQRSIVRPARELVTDLARLADGDFSQPVRRSTQDELGQVAGSAQKIQHDLGELVARISTVVTQVASASEQTAAISNRNRDAVANQQQETREIATAMNEMAATVQEVAQYAAQGAEAANQASEESNSGSAVVANAVDRIRELAAQVETAAQAISRLDEKSAAIGSVLDVIRGIAEQTNLLALNAAIEAARAGEQGRGFAVVADEVRALARRTSESTDQIQKTIEQLQQESGSTVSVMKHGQTIASEVVIEAGAAGDALVAIRQSVASINDMNIRIASAAEEQSSVADDMNRRIVTIADVAEQSASAAAETSQASAGLSELATELQTMVNRFKVA</sequence>
<keyword evidence="6 8" id="KW-0807">Transducer</keyword>
<dbReference type="GO" id="GO:0007165">
    <property type="term" value="P:signal transduction"/>
    <property type="evidence" value="ECO:0007669"/>
    <property type="project" value="UniProtKB-KW"/>
</dbReference>
<gene>
    <name evidence="13" type="ORF">ENI00_01535</name>
</gene>
<dbReference type="Gene3D" id="1.10.287.950">
    <property type="entry name" value="Methyl-accepting chemotaxis protein"/>
    <property type="match status" value="1"/>
</dbReference>
<feature type="domain" description="HAMP" evidence="12">
    <location>
        <begin position="212"/>
        <end position="264"/>
    </location>
</feature>
<dbReference type="InterPro" id="IPR004090">
    <property type="entry name" value="Chemotax_Me-accpt_rcpt"/>
</dbReference>
<dbReference type="SMART" id="SM00283">
    <property type="entry name" value="MA"/>
    <property type="match status" value="1"/>
</dbReference>
<dbReference type="Pfam" id="PF00015">
    <property type="entry name" value="MCPsignal"/>
    <property type="match status" value="1"/>
</dbReference>
<dbReference type="Pfam" id="PF00672">
    <property type="entry name" value="HAMP"/>
    <property type="match status" value="1"/>
</dbReference>
<dbReference type="RefSeq" id="WP_304097797.1">
    <property type="nucleotide sequence ID" value="NZ_DRGY01000010.1"/>
</dbReference>
<evidence type="ECO:0000259" key="12">
    <source>
        <dbReference type="PROSITE" id="PS50885"/>
    </source>
</evidence>
<dbReference type="SMART" id="SM00304">
    <property type="entry name" value="HAMP"/>
    <property type="match status" value="2"/>
</dbReference>
<evidence type="ECO:0000256" key="10">
    <source>
        <dbReference type="SAM" id="Phobius"/>
    </source>
</evidence>
<comment type="similarity">
    <text evidence="7">Belongs to the methyl-accepting chemotaxis (MCP) protein family.</text>
</comment>
<dbReference type="GO" id="GO:0016020">
    <property type="term" value="C:membrane"/>
    <property type="evidence" value="ECO:0007669"/>
    <property type="project" value="UniProtKB-SubCell"/>
</dbReference>
<dbReference type="GO" id="GO:0006935">
    <property type="term" value="P:chemotaxis"/>
    <property type="evidence" value="ECO:0007669"/>
    <property type="project" value="UniProtKB-KW"/>
</dbReference>
<dbReference type="CDD" id="cd11386">
    <property type="entry name" value="MCP_signal"/>
    <property type="match status" value="1"/>
</dbReference>
<dbReference type="InterPro" id="IPR004089">
    <property type="entry name" value="MCPsignal_dom"/>
</dbReference>
<feature type="domain" description="Methyl-accepting transducer" evidence="11">
    <location>
        <begin position="269"/>
        <end position="505"/>
    </location>
</feature>
<evidence type="ECO:0000256" key="5">
    <source>
        <dbReference type="ARBA" id="ARBA00023136"/>
    </source>
</evidence>
<evidence type="ECO:0000256" key="3">
    <source>
        <dbReference type="ARBA" id="ARBA00022692"/>
    </source>
</evidence>
<evidence type="ECO:0000256" key="6">
    <source>
        <dbReference type="ARBA" id="ARBA00023224"/>
    </source>
</evidence>
<evidence type="ECO:0000256" key="1">
    <source>
        <dbReference type="ARBA" id="ARBA00004141"/>
    </source>
</evidence>
<dbReference type="FunFam" id="1.10.287.950:FF:000001">
    <property type="entry name" value="Methyl-accepting chemotaxis sensory transducer"/>
    <property type="match status" value="1"/>
</dbReference>
<organism evidence="13">
    <name type="scientific">Marinobacter antarcticus</name>
    <dbReference type="NCBI Taxonomy" id="564117"/>
    <lineage>
        <taxon>Bacteria</taxon>
        <taxon>Pseudomonadati</taxon>
        <taxon>Pseudomonadota</taxon>
        <taxon>Gammaproteobacteria</taxon>
        <taxon>Pseudomonadales</taxon>
        <taxon>Marinobacteraceae</taxon>
        <taxon>Marinobacter</taxon>
    </lineage>
</organism>